<dbReference type="GO" id="GO:0016787">
    <property type="term" value="F:hydrolase activity"/>
    <property type="evidence" value="ECO:0007669"/>
    <property type="project" value="UniProtKB-KW"/>
</dbReference>
<dbReference type="SUPFAM" id="SSF53474">
    <property type="entry name" value="alpha/beta-Hydrolases"/>
    <property type="match status" value="1"/>
</dbReference>
<dbReference type="PANTHER" id="PTHR11614">
    <property type="entry name" value="PHOSPHOLIPASE-RELATED"/>
    <property type="match status" value="1"/>
</dbReference>
<evidence type="ECO:0000313" key="2">
    <source>
        <dbReference type="EMBL" id="QRF50141.1"/>
    </source>
</evidence>
<sequence length="330" mass="36625">MDAILHATPGNPIPGTPQVGYFEGHRGIRLRYAVFRSSAPKIKGTIVLLHGRNESIEKYFETIRELNESGFWVATYDFRGQGGSERLLKKDPRRGHVGRFDHYVRDLEIFLEQIVLPDTRLPFFLLAHSTGGLIALKAAPRLSNRIERMVLAAPFVGLGGQKTSPENIRRIATLASFTGFGGISLTKDEPLKPFEGNPLTSDALRFARNQRLMLDHPELALGPPTARWLYESQKAIDSIRKPGHLASITVPTVIIAPGNDPIVPYHYQESMAQYFRAGQLVPVPGARHEILQEQDRYRKQALAAIFAFMPGGEPDAADPAEELTVSTLEA</sequence>
<evidence type="ECO:0000313" key="3">
    <source>
        <dbReference type="Proteomes" id="UP000596351"/>
    </source>
</evidence>
<keyword evidence="3" id="KW-1185">Reference proteome</keyword>
<dbReference type="RefSeq" id="WP_203017541.1">
    <property type="nucleotide sequence ID" value="NZ_CP032405.1"/>
</dbReference>
<protein>
    <submittedName>
        <fullName evidence="2">Alpha/beta hydrolase</fullName>
    </submittedName>
</protein>
<dbReference type="InterPro" id="IPR029058">
    <property type="entry name" value="AB_hydrolase_fold"/>
</dbReference>
<dbReference type="Gene3D" id="3.40.50.1820">
    <property type="entry name" value="alpha/beta hydrolase"/>
    <property type="match status" value="1"/>
</dbReference>
<accession>A0ABX7EQH7</accession>
<dbReference type="EMBL" id="CP032405">
    <property type="protein sequence ID" value="QRF50141.1"/>
    <property type="molecule type" value="Genomic_DNA"/>
</dbReference>
<proteinExistence type="predicted"/>
<evidence type="ECO:0000259" key="1">
    <source>
        <dbReference type="Pfam" id="PF12146"/>
    </source>
</evidence>
<reference evidence="2 3" key="1">
    <citation type="submission" date="2018-09" db="EMBL/GenBank/DDBJ databases">
        <title>Rhizobium sp. MAE2-X.</title>
        <authorList>
            <person name="Lee Y."/>
            <person name="Jeon C.O."/>
        </authorList>
    </citation>
    <scope>NUCLEOTIDE SEQUENCE [LARGE SCALE GENOMIC DNA]</scope>
    <source>
        <strain evidence="2 3">MAE2-X</strain>
    </source>
</reference>
<name>A0ABX7EQH7_9HYPH</name>
<dbReference type="Proteomes" id="UP000596351">
    <property type="component" value="Chromosome"/>
</dbReference>
<dbReference type="InterPro" id="IPR022742">
    <property type="entry name" value="Hydrolase_4"/>
</dbReference>
<dbReference type="Pfam" id="PF12146">
    <property type="entry name" value="Hydrolase_4"/>
    <property type="match status" value="1"/>
</dbReference>
<keyword evidence="2" id="KW-0378">Hydrolase</keyword>
<organism evidence="2 3">
    <name type="scientific">Rhizobium rosettiformans</name>
    <dbReference type="NCBI Taxonomy" id="1368430"/>
    <lineage>
        <taxon>Bacteria</taxon>
        <taxon>Pseudomonadati</taxon>
        <taxon>Pseudomonadota</taxon>
        <taxon>Alphaproteobacteria</taxon>
        <taxon>Hyphomicrobiales</taxon>
        <taxon>Rhizobiaceae</taxon>
        <taxon>Rhizobium/Agrobacterium group</taxon>
        <taxon>Rhizobium</taxon>
    </lineage>
</organism>
<gene>
    <name evidence="2" type="ORF">D4A92_01095</name>
</gene>
<feature type="domain" description="Serine aminopeptidase S33" evidence="1">
    <location>
        <begin position="41"/>
        <end position="295"/>
    </location>
</feature>
<dbReference type="InterPro" id="IPR051044">
    <property type="entry name" value="MAG_DAG_Lipase"/>
</dbReference>